<accession>A0ABS0NHB8</accession>
<evidence type="ECO:0000313" key="4">
    <source>
        <dbReference type="Proteomes" id="UP000807371"/>
    </source>
</evidence>
<dbReference type="Gene3D" id="3.40.30.10">
    <property type="entry name" value="Glutaredoxin"/>
    <property type="match status" value="1"/>
</dbReference>
<protein>
    <submittedName>
        <fullName evidence="3">Arsenate reductase family protein</fullName>
    </submittedName>
</protein>
<evidence type="ECO:0000256" key="1">
    <source>
        <dbReference type="PROSITE-ProRule" id="PRU01282"/>
    </source>
</evidence>
<sequence length="140" mass="15264">MEIWINPACSKCRGALGVLNDENAAYTVRRYLEDVPSEDEIREVLDRLGLEPWDITRTQEAAAGELGLKEWPREAAARDRWITALAEHPKLIQRPIITADDGTALVARTEEAVREAISRSAGSGSPRPAGSGSPGEASRD</sequence>
<evidence type="ECO:0000256" key="2">
    <source>
        <dbReference type="SAM" id="MobiDB-lite"/>
    </source>
</evidence>
<feature type="region of interest" description="Disordered" evidence="2">
    <location>
        <begin position="115"/>
        <end position="140"/>
    </location>
</feature>
<name>A0ABS0NHB8_9ACTN</name>
<comment type="caution">
    <text evidence="3">The sequence shown here is derived from an EMBL/GenBank/DDBJ whole genome shotgun (WGS) entry which is preliminary data.</text>
</comment>
<comment type="similarity">
    <text evidence="1">Belongs to the ArsC family.</text>
</comment>
<keyword evidence="4" id="KW-1185">Reference proteome</keyword>
<reference evidence="3 4" key="1">
    <citation type="submission" date="2020-09" db="EMBL/GenBank/DDBJ databases">
        <title>Biosynthesis of the nuclear factor of activated T cells inhibitor NFAT-133 and its congeners in Streptomyces pactum.</title>
        <authorList>
            <person name="Zhou W."/>
            <person name="Posri P."/>
            <person name="Abugrain M.E."/>
            <person name="Weisberg A.J."/>
            <person name="Chang J.H."/>
            <person name="Mahmud T."/>
        </authorList>
    </citation>
    <scope>NUCLEOTIDE SEQUENCE [LARGE SCALE GENOMIC DNA]</scope>
    <source>
        <strain evidence="3 4">ATCC 27456</strain>
    </source>
</reference>
<dbReference type="InterPro" id="IPR036249">
    <property type="entry name" value="Thioredoxin-like_sf"/>
</dbReference>
<dbReference type="RefSeq" id="WP_197988194.1">
    <property type="nucleotide sequence ID" value="NZ_JACYXC010000001.1"/>
</dbReference>
<dbReference type="PROSITE" id="PS51353">
    <property type="entry name" value="ARSC"/>
    <property type="match status" value="1"/>
</dbReference>
<dbReference type="Proteomes" id="UP000807371">
    <property type="component" value="Unassembled WGS sequence"/>
</dbReference>
<proteinExistence type="inferred from homology"/>
<evidence type="ECO:0000313" key="3">
    <source>
        <dbReference type="EMBL" id="MBH5334504.1"/>
    </source>
</evidence>
<dbReference type="InterPro" id="IPR006660">
    <property type="entry name" value="Arsenate_reductase-like"/>
</dbReference>
<dbReference type="SUPFAM" id="SSF52833">
    <property type="entry name" value="Thioredoxin-like"/>
    <property type="match status" value="1"/>
</dbReference>
<dbReference type="Pfam" id="PF03960">
    <property type="entry name" value="ArsC"/>
    <property type="match status" value="1"/>
</dbReference>
<dbReference type="EMBL" id="JACYXC010000001">
    <property type="protein sequence ID" value="MBH5334504.1"/>
    <property type="molecule type" value="Genomic_DNA"/>
</dbReference>
<dbReference type="PANTHER" id="PTHR30041:SF4">
    <property type="entry name" value="ARSENATE REDUCTASE"/>
    <property type="match status" value="1"/>
</dbReference>
<dbReference type="PANTHER" id="PTHR30041">
    <property type="entry name" value="ARSENATE REDUCTASE"/>
    <property type="match status" value="1"/>
</dbReference>
<feature type="compositionally biased region" description="Low complexity" evidence="2">
    <location>
        <begin position="118"/>
        <end position="140"/>
    </location>
</feature>
<organism evidence="3 4">
    <name type="scientific">Streptomyces pactum</name>
    <dbReference type="NCBI Taxonomy" id="68249"/>
    <lineage>
        <taxon>Bacteria</taxon>
        <taxon>Bacillati</taxon>
        <taxon>Actinomycetota</taxon>
        <taxon>Actinomycetes</taxon>
        <taxon>Kitasatosporales</taxon>
        <taxon>Streptomycetaceae</taxon>
        <taxon>Streptomyces</taxon>
    </lineage>
</organism>
<gene>
    <name evidence="3" type="ORF">IHE55_06680</name>
</gene>